<dbReference type="Pfam" id="PF07004">
    <property type="entry name" value="SHIPPO-rpt"/>
    <property type="match status" value="2"/>
</dbReference>
<name>A0A8T0IT60_CERPU</name>
<organism evidence="2 3">
    <name type="scientific">Ceratodon purpureus</name>
    <name type="common">Fire moss</name>
    <name type="synonym">Dicranum purpureum</name>
    <dbReference type="NCBI Taxonomy" id="3225"/>
    <lineage>
        <taxon>Eukaryota</taxon>
        <taxon>Viridiplantae</taxon>
        <taxon>Streptophyta</taxon>
        <taxon>Embryophyta</taxon>
        <taxon>Bryophyta</taxon>
        <taxon>Bryophytina</taxon>
        <taxon>Bryopsida</taxon>
        <taxon>Dicranidae</taxon>
        <taxon>Pseudoditrichales</taxon>
        <taxon>Ditrichaceae</taxon>
        <taxon>Ceratodon</taxon>
    </lineage>
</organism>
<evidence type="ECO:0000313" key="2">
    <source>
        <dbReference type="EMBL" id="KAG0585951.1"/>
    </source>
</evidence>
<dbReference type="Proteomes" id="UP000822688">
    <property type="component" value="Chromosome 2"/>
</dbReference>
<dbReference type="AlphaFoldDB" id="A0A8T0IT60"/>
<dbReference type="InterPro" id="IPR010736">
    <property type="entry name" value="SHIPPO-rpt"/>
</dbReference>
<accession>A0A8T0IT60</accession>
<reference evidence="2" key="1">
    <citation type="submission" date="2020-06" db="EMBL/GenBank/DDBJ databases">
        <title>WGS assembly of Ceratodon purpureus strain R40.</title>
        <authorList>
            <person name="Carey S.B."/>
            <person name="Jenkins J."/>
            <person name="Shu S."/>
            <person name="Lovell J.T."/>
            <person name="Sreedasyam A."/>
            <person name="Maumus F."/>
            <person name="Tiley G.P."/>
            <person name="Fernandez-Pozo N."/>
            <person name="Barry K."/>
            <person name="Chen C."/>
            <person name="Wang M."/>
            <person name="Lipzen A."/>
            <person name="Daum C."/>
            <person name="Saski C.A."/>
            <person name="Payton A.C."/>
            <person name="Mcbreen J.C."/>
            <person name="Conrad R.E."/>
            <person name="Kollar L.M."/>
            <person name="Olsson S."/>
            <person name="Huttunen S."/>
            <person name="Landis J.B."/>
            <person name="Wickett N.J."/>
            <person name="Johnson M.G."/>
            <person name="Rensing S.A."/>
            <person name="Grimwood J."/>
            <person name="Schmutz J."/>
            <person name="Mcdaniel S.F."/>
        </authorList>
    </citation>
    <scope>NUCLEOTIDE SEQUENCE</scope>
    <source>
        <strain evidence="2">R40</strain>
    </source>
</reference>
<dbReference type="EMBL" id="CM026422">
    <property type="protein sequence ID" value="KAG0585951.1"/>
    <property type="molecule type" value="Genomic_DNA"/>
</dbReference>
<feature type="compositionally biased region" description="Basic residues" evidence="1">
    <location>
        <begin position="97"/>
        <end position="108"/>
    </location>
</feature>
<feature type="region of interest" description="Disordered" evidence="1">
    <location>
        <begin position="68"/>
        <end position="108"/>
    </location>
</feature>
<proteinExistence type="predicted"/>
<gene>
    <name evidence="2" type="ORF">KC19_2G051800</name>
</gene>
<sequence>MSYVIHDYPGPGAYSPNKEACLPQPPAFTIAKGRWPKELGVSPGPGAYTIRRKIPGPAFSIARRCPQRYERQLPRPPVPPKEKKPQEMPPNEIIHGIGRRKHHEQKWK</sequence>
<protein>
    <submittedName>
        <fullName evidence="2">Uncharacterized protein</fullName>
    </submittedName>
</protein>
<evidence type="ECO:0000313" key="3">
    <source>
        <dbReference type="Proteomes" id="UP000822688"/>
    </source>
</evidence>
<keyword evidence="3" id="KW-1185">Reference proteome</keyword>
<evidence type="ECO:0000256" key="1">
    <source>
        <dbReference type="SAM" id="MobiDB-lite"/>
    </source>
</evidence>
<comment type="caution">
    <text evidence="2">The sequence shown here is derived from an EMBL/GenBank/DDBJ whole genome shotgun (WGS) entry which is preliminary data.</text>
</comment>